<dbReference type="Proteomes" id="UP000266693">
    <property type="component" value="Unassembled WGS sequence"/>
</dbReference>
<accession>A0A396RR02</accession>
<evidence type="ECO:0000313" key="3">
    <source>
        <dbReference type="Proteomes" id="UP000266693"/>
    </source>
</evidence>
<gene>
    <name evidence="2" type="ORF">D1610_02090</name>
</gene>
<reference evidence="2 3" key="1">
    <citation type="submission" date="2018-08" db="EMBL/GenBank/DDBJ databases">
        <title>The multiple taxonomic identification of Sphingomonas gilva.</title>
        <authorList>
            <person name="Zhu D."/>
            <person name="Zheng S."/>
        </authorList>
    </citation>
    <scope>NUCLEOTIDE SEQUENCE [LARGE SCALE GENOMIC DNA]</scope>
    <source>
        <strain evidence="2 3">ZDH117</strain>
    </source>
</reference>
<sequence length="119" mass="13398">MTRIGNSDQILRLLRAQLERADKANRSKKKDAAGRTDEVRERPLDRVRSLASIDTMEEEDLRRAVVRGLLAERFGEAITNDAAFQGIAKDVTRMIEETPEGRALIDRAVASLRVEPRSP</sequence>
<proteinExistence type="predicted"/>
<evidence type="ECO:0000256" key="1">
    <source>
        <dbReference type="SAM" id="MobiDB-lite"/>
    </source>
</evidence>
<keyword evidence="3" id="KW-1185">Reference proteome</keyword>
<organism evidence="2 3">
    <name type="scientific">Sphingomonas gilva</name>
    <dbReference type="NCBI Taxonomy" id="2305907"/>
    <lineage>
        <taxon>Bacteria</taxon>
        <taxon>Pseudomonadati</taxon>
        <taxon>Pseudomonadota</taxon>
        <taxon>Alphaproteobacteria</taxon>
        <taxon>Sphingomonadales</taxon>
        <taxon>Sphingomonadaceae</taxon>
        <taxon>Sphingomonas</taxon>
    </lineage>
</organism>
<evidence type="ECO:0000313" key="2">
    <source>
        <dbReference type="EMBL" id="RHW18950.1"/>
    </source>
</evidence>
<dbReference type="EMBL" id="QWLV01000001">
    <property type="protein sequence ID" value="RHW18950.1"/>
    <property type="molecule type" value="Genomic_DNA"/>
</dbReference>
<name>A0A396RR02_9SPHN</name>
<dbReference type="AlphaFoldDB" id="A0A396RR02"/>
<protein>
    <submittedName>
        <fullName evidence="2">Uncharacterized protein</fullName>
    </submittedName>
</protein>
<feature type="region of interest" description="Disordered" evidence="1">
    <location>
        <begin position="22"/>
        <end position="41"/>
    </location>
</feature>
<comment type="caution">
    <text evidence="2">The sequence shown here is derived from an EMBL/GenBank/DDBJ whole genome shotgun (WGS) entry which is preliminary data.</text>
</comment>